<evidence type="ECO:0000259" key="4">
    <source>
        <dbReference type="Pfam" id="PF25053"/>
    </source>
</evidence>
<evidence type="ECO:0000313" key="5">
    <source>
        <dbReference type="EMBL" id="KAK8067690.1"/>
    </source>
</evidence>
<protein>
    <recommendedName>
        <fullName evidence="7">NACHT domain-containing protein</fullName>
    </recommendedName>
</protein>
<feature type="region of interest" description="Disordered" evidence="2">
    <location>
        <begin position="1067"/>
        <end position="1125"/>
    </location>
</feature>
<evidence type="ECO:0000256" key="2">
    <source>
        <dbReference type="SAM" id="MobiDB-lite"/>
    </source>
</evidence>
<dbReference type="PANTHER" id="PTHR10039">
    <property type="entry name" value="AMELOGENIN"/>
    <property type="match status" value="1"/>
</dbReference>
<dbReference type="EMBL" id="JAQQWM010000004">
    <property type="protein sequence ID" value="KAK8067690.1"/>
    <property type="molecule type" value="Genomic_DNA"/>
</dbReference>
<feature type="compositionally biased region" description="Basic and acidic residues" evidence="2">
    <location>
        <begin position="1099"/>
        <end position="1111"/>
    </location>
</feature>
<feature type="compositionally biased region" description="Polar residues" evidence="2">
    <location>
        <begin position="1079"/>
        <end position="1097"/>
    </location>
</feature>
<gene>
    <name evidence="5" type="ORF">PG996_006802</name>
</gene>
<dbReference type="InterPro" id="IPR056884">
    <property type="entry name" value="NPHP3-like_N"/>
</dbReference>
<accession>A0ABR1V906</accession>
<sequence>MDPGTAIGLAGTVYKVVIAGIEFVGDAKQVYAKGGTDDNRDLDAVAQDVQSASASLEEQLDRTKALVEGSGGEDQLNTEDEELRQLAIRASGIGKELSAALGKSQVGEKSKFKAFKAVVRGNWDADDIKKIEARLNAVRNELQLKVLISIKGRLDGPQNESYKPMFTMLESLINHQAQSGEDRKRMMESLSRTEELTSSMRDELLASKQQILTELRSAQPSFLIHHQGSASDEAAIRRAEDAILASLYYPSMADREESINEAHMKTFEWLFQDPTTSDVPFSSLVDFLKSDTAKAYWITGKPGSGKSTAMKFLLGDPRTSGLLEHWSGGKRVLRAPFYFFYNGSDMQKSELGLLSSLLYTLLHEERKLIPIGFKGRFEAALGGGPISAQEPSVFEARRALKEIILHSPDFFFFLTVDGLDEFDPQVSTTDVASLLQLTKSLSAFDNAKLILSSRPLSAFEHGFAGCPSLEIHTLTRNDIQAYVLDRLQSHPRMKMLMSRNEVEARTLVQAIGENSSGVFLWVRLVVESLLEGLENSDGLEELQARLDELPHDLHTLYWVMLSRIPPQYKSQTAKLIHIVEKATKNMYELSLLGLWYADQWSDKDLFDAPTSPFSEDQILAHTEDMKGRLKSRCLGLVEIQSKPITEWSLSWWNEFPRSDVYDPRHDRLKLHVKFIHRTVSDFLAKEEVRRRFIELPSLSAFDPDVTLLRAAIAIIKGFNPSRDTDWVVLMKLAGLFINRFRHFSAEPNYQLKLIKELDGAMSMHMATQLLAPWDSMSPERGFVQGEPCGAHWSSWLDRASWREPADHNNSDSSNDERYLFDKVPWRKRQASFMSFLVISDKESILKHLANAHGQSVMRKEGLSLLGYALCFSWPWHSRGSLVEPSMVNLLLANGDSPHEEYGGRTIWYWYLRTRIGVSSWAHLPKARYLNWVINGREVDTMLALLNVGADVNGRVEWVEPGFFIPRNSRIHRSDEYTKTWCTLLLAARRSLRLTTEYVTMPGLDMAPEIIQKSITTIEKKLVGFIRWLEEHKAVEQEWDEDDNLISPVTAVQDEGSDVAEYPASPTEALQHTLLPTPPQSTTMDTDCGSNSKAQGSGSAKEEKERVVESVSHKSTTQLRDETATVQVLRGRGSRIRSKFNSWVRSITGKPKMTA</sequence>
<keyword evidence="1" id="KW-0677">Repeat</keyword>
<dbReference type="Pfam" id="PF24883">
    <property type="entry name" value="NPHP3_N"/>
    <property type="match status" value="1"/>
</dbReference>
<dbReference type="Pfam" id="PF25053">
    <property type="entry name" value="DUF7791"/>
    <property type="match status" value="1"/>
</dbReference>
<dbReference type="Gene3D" id="3.40.50.300">
    <property type="entry name" value="P-loop containing nucleotide triphosphate hydrolases"/>
    <property type="match status" value="1"/>
</dbReference>
<proteinExistence type="predicted"/>
<reference evidence="5 6" key="1">
    <citation type="submission" date="2023-01" db="EMBL/GenBank/DDBJ databases">
        <title>Analysis of 21 Apiospora genomes using comparative genomics revels a genus with tremendous synthesis potential of carbohydrate active enzymes and secondary metabolites.</title>
        <authorList>
            <person name="Sorensen T."/>
        </authorList>
    </citation>
    <scope>NUCLEOTIDE SEQUENCE [LARGE SCALE GENOMIC DNA]</scope>
    <source>
        <strain evidence="5 6">CBS 83171</strain>
    </source>
</reference>
<dbReference type="SUPFAM" id="SSF52540">
    <property type="entry name" value="P-loop containing nucleoside triphosphate hydrolases"/>
    <property type="match status" value="1"/>
</dbReference>
<dbReference type="InterPro" id="IPR056693">
    <property type="entry name" value="DUF7791"/>
</dbReference>
<evidence type="ECO:0000259" key="3">
    <source>
        <dbReference type="Pfam" id="PF24883"/>
    </source>
</evidence>
<dbReference type="Proteomes" id="UP001446871">
    <property type="component" value="Unassembled WGS sequence"/>
</dbReference>
<feature type="domain" description="Nephrocystin 3-like N-terminal" evidence="3">
    <location>
        <begin position="266"/>
        <end position="454"/>
    </location>
</feature>
<feature type="domain" description="DUF7791" evidence="4">
    <location>
        <begin position="563"/>
        <end position="724"/>
    </location>
</feature>
<dbReference type="PANTHER" id="PTHR10039:SF5">
    <property type="entry name" value="NACHT DOMAIN-CONTAINING PROTEIN"/>
    <property type="match status" value="1"/>
</dbReference>
<comment type="caution">
    <text evidence="5">The sequence shown here is derived from an EMBL/GenBank/DDBJ whole genome shotgun (WGS) entry which is preliminary data.</text>
</comment>
<name>A0ABR1V906_9PEZI</name>
<evidence type="ECO:0000313" key="6">
    <source>
        <dbReference type="Proteomes" id="UP001446871"/>
    </source>
</evidence>
<dbReference type="InterPro" id="IPR027417">
    <property type="entry name" value="P-loop_NTPase"/>
</dbReference>
<keyword evidence="6" id="KW-1185">Reference proteome</keyword>
<organism evidence="5 6">
    <name type="scientific">Apiospora saccharicola</name>
    <dbReference type="NCBI Taxonomy" id="335842"/>
    <lineage>
        <taxon>Eukaryota</taxon>
        <taxon>Fungi</taxon>
        <taxon>Dikarya</taxon>
        <taxon>Ascomycota</taxon>
        <taxon>Pezizomycotina</taxon>
        <taxon>Sordariomycetes</taxon>
        <taxon>Xylariomycetidae</taxon>
        <taxon>Amphisphaeriales</taxon>
        <taxon>Apiosporaceae</taxon>
        <taxon>Apiospora</taxon>
    </lineage>
</organism>
<evidence type="ECO:0000256" key="1">
    <source>
        <dbReference type="ARBA" id="ARBA00022737"/>
    </source>
</evidence>
<evidence type="ECO:0008006" key="7">
    <source>
        <dbReference type="Google" id="ProtNLM"/>
    </source>
</evidence>